<feature type="transmembrane region" description="Helical" evidence="6">
    <location>
        <begin position="41"/>
        <end position="66"/>
    </location>
</feature>
<reference evidence="7 8" key="1">
    <citation type="journal article" date="2009" name="Stand. Genomic Sci.">
        <title>Complete genome sequence of Kytococcus sedentarius type strain (541).</title>
        <authorList>
            <person name="Sims D."/>
            <person name="Brettin T."/>
            <person name="Detter J.C."/>
            <person name="Han C."/>
            <person name="Lapidus A."/>
            <person name="Copeland A."/>
            <person name="Glavina Del Rio T."/>
            <person name="Nolan M."/>
            <person name="Chen F."/>
            <person name="Lucas S."/>
            <person name="Tice H."/>
            <person name="Cheng J.F."/>
            <person name="Bruce D."/>
            <person name="Goodwin L."/>
            <person name="Pitluck S."/>
            <person name="Ovchinnikova G."/>
            <person name="Pati A."/>
            <person name="Ivanova N."/>
            <person name="Mavrommatis K."/>
            <person name="Chen A."/>
            <person name="Palaniappan K."/>
            <person name="D'haeseleer P."/>
            <person name="Chain P."/>
            <person name="Bristow J."/>
            <person name="Eisen J.A."/>
            <person name="Markowitz V."/>
            <person name="Hugenholtz P."/>
            <person name="Schneider S."/>
            <person name="Goker M."/>
            <person name="Pukall R."/>
            <person name="Kyrpides N.C."/>
            <person name="Klenk H.P."/>
        </authorList>
    </citation>
    <scope>NUCLEOTIDE SEQUENCE [LARGE SCALE GENOMIC DNA]</scope>
    <source>
        <strain evidence="8">ATCC 14392 / DSM 20547 / JCM 11482 / CCUG 33030 / NBRC 15357 / NCTC 11040 / CCM 314 / 541</strain>
    </source>
</reference>
<dbReference type="HOGENOM" id="CLU_079569_0_1_11"/>
<proteinExistence type="predicted"/>
<keyword evidence="2" id="KW-1003">Cell membrane</keyword>
<evidence type="ECO:0000256" key="3">
    <source>
        <dbReference type="ARBA" id="ARBA00022692"/>
    </source>
</evidence>
<keyword evidence="3 6" id="KW-0812">Transmembrane</keyword>
<sequence length="224" mass="23116">MDLLLPLAIVWTLGVMSPGPDFVAILRTAMRHGHRAATSTALGVVTGISVWIVLALVGLTALVQAIPAVGVVMKVAGAVFLIGYGVFILWSLWRARRAARAAPLGPAAADEASGVAEPAAAPSPAHPITAGAAFRLGLATNVANPKALVFFGALFSTLLPPTLSWAVRGAVLLMMLAIALVWFLALARAASRPPLVRLYERAGHLIDAAAGVAFVVLGVVLLLE</sequence>
<protein>
    <submittedName>
        <fullName evidence="7">Threonine efflux protein</fullName>
    </submittedName>
</protein>
<evidence type="ECO:0000256" key="1">
    <source>
        <dbReference type="ARBA" id="ARBA00004651"/>
    </source>
</evidence>
<evidence type="ECO:0000256" key="6">
    <source>
        <dbReference type="SAM" id="Phobius"/>
    </source>
</evidence>
<keyword evidence="4 6" id="KW-1133">Transmembrane helix</keyword>
<evidence type="ECO:0000256" key="2">
    <source>
        <dbReference type="ARBA" id="ARBA00022475"/>
    </source>
</evidence>
<accession>C7NL36</accession>
<evidence type="ECO:0000256" key="5">
    <source>
        <dbReference type="ARBA" id="ARBA00023136"/>
    </source>
</evidence>
<dbReference type="eggNOG" id="COG1280">
    <property type="taxonomic scope" value="Bacteria"/>
</dbReference>
<name>C7NL36_KYTSD</name>
<feature type="transmembrane region" description="Helical" evidence="6">
    <location>
        <begin position="202"/>
        <end position="223"/>
    </location>
</feature>
<feature type="transmembrane region" description="Helical" evidence="6">
    <location>
        <begin position="72"/>
        <end position="93"/>
    </location>
</feature>
<keyword evidence="8" id="KW-1185">Reference proteome</keyword>
<evidence type="ECO:0000313" key="7">
    <source>
        <dbReference type="EMBL" id="ACV05578.1"/>
    </source>
</evidence>
<dbReference type="PANTHER" id="PTHR30086:SF20">
    <property type="entry name" value="ARGININE EXPORTER PROTEIN ARGO-RELATED"/>
    <property type="match status" value="1"/>
</dbReference>
<gene>
    <name evidence="7" type="ordered locus">Ksed_05080</name>
</gene>
<evidence type="ECO:0000256" key="4">
    <source>
        <dbReference type="ARBA" id="ARBA00022989"/>
    </source>
</evidence>
<evidence type="ECO:0000313" key="8">
    <source>
        <dbReference type="Proteomes" id="UP000006666"/>
    </source>
</evidence>
<dbReference type="PANTHER" id="PTHR30086">
    <property type="entry name" value="ARGININE EXPORTER PROTEIN ARGO"/>
    <property type="match status" value="1"/>
</dbReference>
<keyword evidence="5 6" id="KW-0472">Membrane</keyword>
<dbReference type="Pfam" id="PF01810">
    <property type="entry name" value="LysE"/>
    <property type="match status" value="1"/>
</dbReference>
<feature type="transmembrane region" description="Helical" evidence="6">
    <location>
        <begin position="6"/>
        <end position="29"/>
    </location>
</feature>
<dbReference type="RefSeq" id="WP_012801996.1">
    <property type="nucleotide sequence ID" value="NC_013169.1"/>
</dbReference>
<dbReference type="InterPro" id="IPR001123">
    <property type="entry name" value="LeuE-type"/>
</dbReference>
<dbReference type="GO" id="GO:0005886">
    <property type="term" value="C:plasma membrane"/>
    <property type="evidence" value="ECO:0007669"/>
    <property type="project" value="UniProtKB-SubCell"/>
</dbReference>
<dbReference type="STRING" id="478801.Ksed_05080"/>
<dbReference type="AlphaFoldDB" id="C7NL36"/>
<dbReference type="KEGG" id="kse:Ksed_05080"/>
<organism evidence="7 8">
    <name type="scientific">Kytococcus sedentarius (strain ATCC 14392 / DSM 20547 / JCM 11482 / CCUG 33030 / NBRC 15357 / NCTC 11040 / CCM 314 / 541)</name>
    <name type="common">Micrococcus sedentarius</name>
    <dbReference type="NCBI Taxonomy" id="478801"/>
    <lineage>
        <taxon>Bacteria</taxon>
        <taxon>Bacillati</taxon>
        <taxon>Actinomycetota</taxon>
        <taxon>Actinomycetes</taxon>
        <taxon>Micrococcales</taxon>
        <taxon>Kytococcaceae</taxon>
        <taxon>Kytococcus</taxon>
    </lineage>
</organism>
<comment type="subcellular location">
    <subcellularLocation>
        <location evidence="1">Cell membrane</location>
        <topology evidence="1">Multi-pass membrane protein</topology>
    </subcellularLocation>
</comment>
<dbReference type="GO" id="GO:0015171">
    <property type="term" value="F:amino acid transmembrane transporter activity"/>
    <property type="evidence" value="ECO:0007669"/>
    <property type="project" value="TreeGrafter"/>
</dbReference>
<dbReference type="EMBL" id="CP001686">
    <property type="protein sequence ID" value="ACV05578.1"/>
    <property type="molecule type" value="Genomic_DNA"/>
</dbReference>
<feature type="transmembrane region" description="Helical" evidence="6">
    <location>
        <begin position="172"/>
        <end position="190"/>
    </location>
</feature>
<dbReference type="Proteomes" id="UP000006666">
    <property type="component" value="Chromosome"/>
</dbReference>